<keyword evidence="1" id="KW-0175">Coiled coil</keyword>
<dbReference type="AlphaFoldDB" id="A0AAE1YR12"/>
<protein>
    <submittedName>
        <fullName evidence="2">Uncharacterized protein</fullName>
    </submittedName>
</protein>
<feature type="coiled-coil region" evidence="1">
    <location>
        <begin position="5"/>
        <end position="60"/>
    </location>
</feature>
<reference evidence="2" key="2">
    <citation type="journal article" date="2024" name="Plant">
        <title>Genomic evolution and insights into agronomic trait innovations of Sesamum species.</title>
        <authorList>
            <person name="Miao H."/>
            <person name="Wang L."/>
            <person name="Qu L."/>
            <person name="Liu H."/>
            <person name="Sun Y."/>
            <person name="Le M."/>
            <person name="Wang Q."/>
            <person name="Wei S."/>
            <person name="Zheng Y."/>
            <person name="Lin W."/>
            <person name="Duan Y."/>
            <person name="Cao H."/>
            <person name="Xiong S."/>
            <person name="Wang X."/>
            <person name="Wei L."/>
            <person name="Li C."/>
            <person name="Ma Q."/>
            <person name="Ju M."/>
            <person name="Zhao R."/>
            <person name="Li G."/>
            <person name="Mu C."/>
            <person name="Tian Q."/>
            <person name="Mei H."/>
            <person name="Zhang T."/>
            <person name="Gao T."/>
            <person name="Zhang H."/>
        </authorList>
    </citation>
    <scope>NUCLEOTIDE SEQUENCE</scope>
    <source>
        <strain evidence="2">3651</strain>
    </source>
</reference>
<dbReference type="Proteomes" id="UP001293254">
    <property type="component" value="Unassembled WGS sequence"/>
</dbReference>
<accession>A0AAE1YR12</accession>
<name>A0AAE1YR12_9LAMI</name>
<evidence type="ECO:0000313" key="2">
    <source>
        <dbReference type="EMBL" id="KAK4435090.1"/>
    </source>
</evidence>
<organism evidence="2 3">
    <name type="scientific">Sesamum alatum</name>
    <dbReference type="NCBI Taxonomy" id="300844"/>
    <lineage>
        <taxon>Eukaryota</taxon>
        <taxon>Viridiplantae</taxon>
        <taxon>Streptophyta</taxon>
        <taxon>Embryophyta</taxon>
        <taxon>Tracheophyta</taxon>
        <taxon>Spermatophyta</taxon>
        <taxon>Magnoliopsida</taxon>
        <taxon>eudicotyledons</taxon>
        <taxon>Gunneridae</taxon>
        <taxon>Pentapetalae</taxon>
        <taxon>asterids</taxon>
        <taxon>lamiids</taxon>
        <taxon>Lamiales</taxon>
        <taxon>Pedaliaceae</taxon>
        <taxon>Sesamum</taxon>
    </lineage>
</organism>
<reference evidence="2" key="1">
    <citation type="submission" date="2020-06" db="EMBL/GenBank/DDBJ databases">
        <authorList>
            <person name="Li T."/>
            <person name="Hu X."/>
            <person name="Zhang T."/>
            <person name="Song X."/>
            <person name="Zhang H."/>
            <person name="Dai N."/>
            <person name="Sheng W."/>
            <person name="Hou X."/>
            <person name="Wei L."/>
        </authorList>
    </citation>
    <scope>NUCLEOTIDE SEQUENCE</scope>
    <source>
        <strain evidence="2">3651</strain>
        <tissue evidence="2">Leaf</tissue>
    </source>
</reference>
<keyword evidence="3" id="KW-1185">Reference proteome</keyword>
<gene>
    <name evidence="2" type="ORF">Salat_0672300</name>
</gene>
<proteinExistence type="predicted"/>
<sequence>MAEKYDKVRKNLELAMSQLKGARTQVEVLSKQLYEGSSREAQLQEEVRRLQELVEDKDKKLAVMALELDSLLYKSSPEFDVEVLRQASSFYTDGFTVCAEQFKNLGNLPLVFNYDFLDMRADGLGRVGGVDPPRVSQV</sequence>
<dbReference type="EMBL" id="JACGWO010000002">
    <property type="protein sequence ID" value="KAK4435090.1"/>
    <property type="molecule type" value="Genomic_DNA"/>
</dbReference>
<evidence type="ECO:0000256" key="1">
    <source>
        <dbReference type="SAM" id="Coils"/>
    </source>
</evidence>
<comment type="caution">
    <text evidence="2">The sequence shown here is derived from an EMBL/GenBank/DDBJ whole genome shotgun (WGS) entry which is preliminary data.</text>
</comment>
<evidence type="ECO:0000313" key="3">
    <source>
        <dbReference type="Proteomes" id="UP001293254"/>
    </source>
</evidence>